<keyword evidence="3" id="KW-1185">Reference proteome</keyword>
<name>A0ABR3MES9_9TELE</name>
<evidence type="ECO:0000256" key="1">
    <source>
        <dbReference type="SAM" id="MobiDB-lite"/>
    </source>
</evidence>
<evidence type="ECO:0000313" key="3">
    <source>
        <dbReference type="Proteomes" id="UP001558613"/>
    </source>
</evidence>
<feature type="non-terminal residue" evidence="2">
    <location>
        <position position="1"/>
    </location>
</feature>
<evidence type="ECO:0000313" key="2">
    <source>
        <dbReference type="EMBL" id="KAL1262494.1"/>
    </source>
</evidence>
<comment type="caution">
    <text evidence="2">The sequence shown here is derived from an EMBL/GenBank/DDBJ whole genome shotgun (WGS) entry which is preliminary data.</text>
</comment>
<protein>
    <submittedName>
        <fullName evidence="2">Uncharacterized protein</fullName>
    </submittedName>
</protein>
<dbReference type="EMBL" id="JAYMGO010000014">
    <property type="protein sequence ID" value="KAL1262494.1"/>
    <property type="molecule type" value="Genomic_DNA"/>
</dbReference>
<dbReference type="Proteomes" id="UP001558613">
    <property type="component" value="Unassembled WGS sequence"/>
</dbReference>
<sequence>NSTLHQQPCATTARLAALQLFSHWIKPSPPVTAPGKAEIKYMDEQSTVGPKHHSSTYTSQMTHQTAAIHPLTHEEPFRESVSHGLCVFGYWQ</sequence>
<feature type="region of interest" description="Disordered" evidence="1">
    <location>
        <begin position="44"/>
        <end position="65"/>
    </location>
</feature>
<feature type="compositionally biased region" description="Polar residues" evidence="1">
    <location>
        <begin position="55"/>
        <end position="65"/>
    </location>
</feature>
<proteinExistence type="predicted"/>
<reference evidence="2 3" key="1">
    <citation type="submission" date="2023-09" db="EMBL/GenBank/DDBJ databases">
        <authorList>
            <person name="Wang M."/>
        </authorList>
    </citation>
    <scope>NUCLEOTIDE SEQUENCE [LARGE SCALE GENOMIC DNA]</scope>
    <source>
        <strain evidence="2">GT-2023</strain>
        <tissue evidence="2">Liver</tissue>
    </source>
</reference>
<gene>
    <name evidence="2" type="ORF">QQF64_007759</name>
</gene>
<accession>A0ABR3MES9</accession>
<organism evidence="2 3">
    <name type="scientific">Cirrhinus molitorella</name>
    <name type="common">mud carp</name>
    <dbReference type="NCBI Taxonomy" id="172907"/>
    <lineage>
        <taxon>Eukaryota</taxon>
        <taxon>Metazoa</taxon>
        <taxon>Chordata</taxon>
        <taxon>Craniata</taxon>
        <taxon>Vertebrata</taxon>
        <taxon>Euteleostomi</taxon>
        <taxon>Actinopterygii</taxon>
        <taxon>Neopterygii</taxon>
        <taxon>Teleostei</taxon>
        <taxon>Ostariophysi</taxon>
        <taxon>Cypriniformes</taxon>
        <taxon>Cyprinidae</taxon>
        <taxon>Labeoninae</taxon>
        <taxon>Labeonini</taxon>
        <taxon>Cirrhinus</taxon>
    </lineage>
</organism>